<dbReference type="InterPro" id="IPR013783">
    <property type="entry name" value="Ig-like_fold"/>
</dbReference>
<dbReference type="Gene3D" id="2.60.40.10">
    <property type="entry name" value="Immunoglobulins"/>
    <property type="match status" value="3"/>
</dbReference>
<evidence type="ECO:0000313" key="2">
    <source>
        <dbReference type="EMBL" id="PSG91870.1"/>
    </source>
</evidence>
<reference evidence="2 3" key="1">
    <citation type="submission" date="2018-03" db="EMBL/GenBank/DDBJ databases">
        <title>Mesoflavibacter sp. HG37 and Mesoflavibacter sp. HG96 sp.nov., two marine bacteria isolated from seawater of Western Pacific Ocean.</title>
        <authorList>
            <person name="Cheng H."/>
            <person name="Wu Y.-H."/>
            <person name="Guo L.-L."/>
            <person name="Xu X.-W."/>
        </authorList>
    </citation>
    <scope>NUCLEOTIDE SEQUENCE [LARGE SCALE GENOMIC DNA]</scope>
    <source>
        <strain evidence="2 3">KCTC 42117</strain>
    </source>
</reference>
<accession>A0A2T1NGB4</accession>
<dbReference type="EMBL" id="PXOT01000020">
    <property type="protein sequence ID" value="PSG91870.1"/>
    <property type="molecule type" value="Genomic_DNA"/>
</dbReference>
<evidence type="ECO:0000256" key="1">
    <source>
        <dbReference type="SAM" id="SignalP"/>
    </source>
</evidence>
<organism evidence="2 3">
    <name type="scientific">Mesoflavibacter zeaxanthinifaciens subsp. sabulilitoris</name>
    <dbReference type="NCBI Taxonomy" id="1520893"/>
    <lineage>
        <taxon>Bacteria</taxon>
        <taxon>Pseudomonadati</taxon>
        <taxon>Bacteroidota</taxon>
        <taxon>Flavobacteriia</taxon>
        <taxon>Flavobacteriales</taxon>
        <taxon>Flavobacteriaceae</taxon>
        <taxon>Mesoflavibacter</taxon>
    </lineage>
</organism>
<evidence type="ECO:0000313" key="3">
    <source>
        <dbReference type="Proteomes" id="UP000238430"/>
    </source>
</evidence>
<keyword evidence="1" id="KW-0732">Signal</keyword>
<dbReference type="RefSeq" id="WP_106677524.1">
    <property type="nucleotide sequence ID" value="NZ_PXOT01000020.1"/>
</dbReference>
<dbReference type="OrthoDB" id="599464at2"/>
<feature type="signal peptide" evidence="1">
    <location>
        <begin position="1"/>
        <end position="28"/>
    </location>
</feature>
<gene>
    <name evidence="2" type="ORF">C7H61_04650</name>
</gene>
<evidence type="ECO:0008006" key="4">
    <source>
        <dbReference type="Google" id="ProtNLM"/>
    </source>
</evidence>
<comment type="caution">
    <text evidence="2">The sequence shown here is derived from an EMBL/GenBank/DDBJ whole genome shotgun (WGS) entry which is preliminary data.</text>
</comment>
<protein>
    <recommendedName>
        <fullName evidence="4">Gliding motility-associated C-terminal domain-containing protein</fullName>
    </recommendedName>
</protein>
<sequence>MKKLNPIVKCYKVLLILAVSLIATISTAQVKKPFTLRYQSSINGDVIVVGNNTVSRSATANYNGSDGNHDFSDNVYVDIDNDFTTFNSSSANLTNPYPGDPCLAIDKVLLYWAAADKGLVVGNGNNTVELDNQPGWNYNQVKIMLPGQTSYTTVSADDVIFRGRDENPHFVNDAYICVKDITNNVINNSNAFGKYQVANVEGRQGYLYSHDGNNTGTSGGWQLVVVYKSDQLKRKNISFFDGYANVTSSNNNFNINFSGFQTIPTGAVKSDIVIGALEGDRDLSGDRLQMLNSSNVFEDLDAPLRNSNNFFNSRITNGNSNFTDRNPASTNTLGFDSAHFHLDNSGNNLLHNNQTSTTLRLTSNQEAYGLYLLGLAVEVYEPKLDPIVYTATPNTITPNSNPQTVTYNASTTNNGNDDATNISFVTTVPIGSELVQPITGLPSGLTYSYNSSTRELTFTAADGLLDVGETLSFAFDVTVNDQCYYLENGCSTTLSSQLSASYSGFINNHNTTIVSSNSLDECKQGNNLSTTVTVNPPAPATWITPPNELDRTVECDNTNALNNAQNLAPVASCNNLIPIKTSGNFMPDPSCPSNGTITNTWSFTDACGNTIEDYTQVITIVDTTGPVIDTESFDFTVQCDGNGNTDQFNNWLANNGNAVAYDECGGPITWSNTITNTTDDCGETGSTTVTFTATDECGNSSSTTATFTIIDTLPPTIVGFPSNVDNSQPSCVDVPVLSFENYTEETGDGNNNTFLQGEVFRFTEIAPGVDALVNIVATVNTTIPVFDDNSTGSDSFRPRTAFSIANNGDRAYTEFRFDFVQAGTTTPTSLPEFYSNFNDIDGNNNFGEVNWTQFTNSYTVNDPTDLTITEEGPWIVATSGTTEYTGVTNANPQANFTTRNTDATSFSFRVGVEARKNNVSGSGRQHNIEFTCISNYTNAVTISEEITIECDELQPAEDLTATDECGSATINFEETTTPGTCENEFTVERTWTATDECGNTTTRTLIINVVDTTPPTFTVPADVTINCEQDPNDLTLTGDVTDEADNCDTTLDATFSDQEDTSAGNCSSESIITRTWTLTDDCGNTTTQTQIITIQDSTAPTFTAPADIEIFTDASCNYDASIAQTGDVTDEADNCSTSLEATFTDVVTPDSCEGSYIITRTWTLTDDCGNAAADQIQTITVTDNTAPTFTAPADTEIFTDASCNYDASVAQTGDVTDEVDNCSTSLDATFTDVVTDGSCEGSYIITRTWTLTDDCGNTATEQTQTITVTDNTAPTFTAPTDIEIFTDASCNYDASVTQTGDVTDEADNCSASIEATFTDVVTAGSCEGSYIITRTWSLTDDCGNTATEQTQTITVTDNTAPTFTAPADIEIFTDASCNYDASVTQTGDVTDEADNCSASLDTTFTDVVTAGSCEGSYIITRTWSLIDDCGNAADDQIQTITVTDNTAPTFTAPADIEIFTDASCNYDASVTQTGDVTDEADNCSASLDTTFTDVVTAGSCEGSYIITRTWSLIDDCGNAADDQKQTITVTDNIIPDISSCDVKDTILECNGNDNETIATTWNTTNINELTSCATDNCSSNLTVTSDFDFNNFVNACGYGGTITVNYTVADDCGNIASTSATLTIEDTTPPTFTAPVDIEIFVDSDCNYSANLSITGDVIDEADNCSSHPEATYIDTLSDGNCEGSYIITRTWSLVDDCGNAAADQIQIITVTDNTSPDISACDVKDTTLECNGNDNETIAADWNTSNINELTSCATDNCSSNLTVTSDFDFNNFVSTCGLGGTITINYTVADDCGNIASTSATLTLSDTTGPDLSACSITDTDVDCTASDNQTIADQWNADNIAALQACASDSCATDITVTSDYDYNNLNTVCGPCGNITVTYTVTDQCNNSSTVSATLNFGDATGPDLSACTVTDQTLQCDGDNNQTIADTWNNDNIAALQACANDISVVISSNYDYNNFDSSTVCGLGGTLPVTYTATDACGNVTTLSATLTIEDTTAP</sequence>
<feature type="non-terminal residue" evidence="2">
    <location>
        <position position="2001"/>
    </location>
</feature>
<name>A0A2T1NGB4_9FLAO</name>
<keyword evidence="3" id="KW-1185">Reference proteome</keyword>
<proteinExistence type="predicted"/>
<dbReference type="Proteomes" id="UP000238430">
    <property type="component" value="Unassembled WGS sequence"/>
</dbReference>
<feature type="chain" id="PRO_5015687412" description="Gliding motility-associated C-terminal domain-containing protein" evidence="1">
    <location>
        <begin position="29"/>
        <end position="2001"/>
    </location>
</feature>